<organism evidence="1 2">
    <name type="scientific">Priestia endophytica DSM 13796</name>
    <dbReference type="NCBI Taxonomy" id="1121089"/>
    <lineage>
        <taxon>Bacteria</taxon>
        <taxon>Bacillati</taxon>
        <taxon>Bacillota</taxon>
        <taxon>Bacilli</taxon>
        <taxon>Bacillales</taxon>
        <taxon>Bacillaceae</taxon>
        <taxon>Priestia</taxon>
    </lineage>
</organism>
<dbReference type="GeneID" id="93713841"/>
<dbReference type="EMBL" id="FOXX01000026">
    <property type="protein sequence ID" value="SFQ88487.1"/>
    <property type="molecule type" value="Genomic_DNA"/>
</dbReference>
<gene>
    <name evidence="1" type="ORF">SAMN02745910_05054</name>
</gene>
<evidence type="ECO:0000313" key="2">
    <source>
        <dbReference type="Proteomes" id="UP000182762"/>
    </source>
</evidence>
<name>A0A1I6C5P4_9BACI</name>
<dbReference type="InterPro" id="IPR025236">
    <property type="entry name" value="SR1P"/>
</dbReference>
<evidence type="ECO:0000313" key="1">
    <source>
        <dbReference type="EMBL" id="SFQ88487.1"/>
    </source>
</evidence>
<dbReference type="Proteomes" id="UP000182762">
    <property type="component" value="Unassembled WGS sequence"/>
</dbReference>
<proteinExistence type="predicted"/>
<dbReference type="Pfam" id="PF13790">
    <property type="entry name" value="SR1P"/>
    <property type="match status" value="1"/>
</dbReference>
<dbReference type="RefSeq" id="WP_113715517.1">
    <property type="nucleotide sequence ID" value="NZ_FOXX01000026.1"/>
</dbReference>
<protein>
    <submittedName>
        <fullName evidence="1">SR1 protein</fullName>
    </submittedName>
</protein>
<keyword evidence="2" id="KW-1185">Reference proteome</keyword>
<accession>A0A1I6C5P4</accession>
<comment type="caution">
    <text evidence="1">The sequence shown here is derived from an EMBL/GenBank/DDBJ whole genome shotgun (WGS) entry which is preliminary data.</text>
</comment>
<sequence>MVTLICHTCNAVIDYLENEKARYLYTGCECRTCLEQVEENHK</sequence>
<reference evidence="1 2" key="1">
    <citation type="submission" date="2016-10" db="EMBL/GenBank/DDBJ databases">
        <authorList>
            <person name="Varghese N."/>
            <person name="Submissions S."/>
        </authorList>
    </citation>
    <scope>NUCLEOTIDE SEQUENCE [LARGE SCALE GENOMIC DNA]</scope>
    <source>
        <strain evidence="1 2">DSM 13796</strain>
    </source>
</reference>